<dbReference type="GO" id="GO:0016285">
    <property type="term" value="F:alanyl aminopeptidase activity"/>
    <property type="evidence" value="ECO:0007669"/>
    <property type="project" value="UniProtKB-EC"/>
</dbReference>
<evidence type="ECO:0000256" key="13">
    <source>
        <dbReference type="RuleBase" id="RU364040"/>
    </source>
</evidence>
<protein>
    <recommendedName>
        <fullName evidence="13">Aminopeptidase</fullName>
        <ecNumber evidence="13">3.4.11.-</ecNumber>
    </recommendedName>
</protein>
<feature type="domain" description="ERAP1-like C-terminal" evidence="15">
    <location>
        <begin position="542"/>
        <end position="865"/>
    </location>
</feature>
<evidence type="ECO:0000256" key="5">
    <source>
        <dbReference type="ARBA" id="ARBA00022670"/>
    </source>
</evidence>
<dbReference type="CDD" id="cd09601">
    <property type="entry name" value="M1_APN-Q_like"/>
    <property type="match status" value="1"/>
</dbReference>
<dbReference type="GO" id="GO:0008270">
    <property type="term" value="F:zinc ion binding"/>
    <property type="evidence" value="ECO:0007669"/>
    <property type="project" value="UniProtKB-UniRule"/>
</dbReference>
<evidence type="ECO:0000256" key="12">
    <source>
        <dbReference type="PIRSR" id="PIRSR634016-4"/>
    </source>
</evidence>
<comment type="cofactor">
    <cofactor evidence="11 13">
        <name>Zn(2+)</name>
        <dbReference type="ChEBI" id="CHEBI:29105"/>
    </cofactor>
    <text evidence="11 13">Binds 1 zinc ion per subunit.</text>
</comment>
<dbReference type="Gene3D" id="2.60.40.1910">
    <property type="match status" value="1"/>
</dbReference>
<dbReference type="InterPro" id="IPR050344">
    <property type="entry name" value="Peptidase_M1_aminopeptidases"/>
</dbReference>
<dbReference type="GO" id="GO:0005615">
    <property type="term" value="C:extracellular space"/>
    <property type="evidence" value="ECO:0007669"/>
    <property type="project" value="TreeGrafter"/>
</dbReference>
<keyword evidence="3 13" id="KW-0031">Aminopeptidase</keyword>
<dbReference type="EC" id="3.4.11.-" evidence="13"/>
<dbReference type="InterPro" id="IPR024571">
    <property type="entry name" value="ERAP1-like_C_dom"/>
</dbReference>
<keyword evidence="7 13" id="KW-0378">Hydrolase</keyword>
<evidence type="ECO:0000256" key="10">
    <source>
        <dbReference type="ARBA" id="ARBA00052895"/>
    </source>
</evidence>
<dbReference type="InterPro" id="IPR027268">
    <property type="entry name" value="Peptidase_M4/M1_CTD_sf"/>
</dbReference>
<dbReference type="PANTHER" id="PTHR11533">
    <property type="entry name" value="PROTEASE M1 ZINC METALLOPROTEASE"/>
    <property type="match status" value="1"/>
</dbReference>
<dbReference type="InterPro" id="IPR045357">
    <property type="entry name" value="Aminopeptidase_N-like_N"/>
</dbReference>
<dbReference type="GO" id="GO:0043171">
    <property type="term" value="P:peptide catabolic process"/>
    <property type="evidence" value="ECO:0007669"/>
    <property type="project" value="TreeGrafter"/>
</dbReference>
<dbReference type="PANTHER" id="PTHR11533:SF174">
    <property type="entry name" value="PUROMYCIN-SENSITIVE AMINOPEPTIDASE-RELATED"/>
    <property type="match status" value="1"/>
</dbReference>
<accession>A0A915EUB2</accession>
<comment type="subcellular location">
    <subcellularLocation>
        <location evidence="1">Cytoplasm</location>
    </subcellularLocation>
</comment>
<dbReference type="SUPFAM" id="SSF55486">
    <property type="entry name" value="Metalloproteases ('zincins'), catalytic domain"/>
    <property type="match status" value="1"/>
</dbReference>
<evidence type="ECO:0000256" key="7">
    <source>
        <dbReference type="ARBA" id="ARBA00022801"/>
    </source>
</evidence>
<evidence type="ECO:0000256" key="1">
    <source>
        <dbReference type="ARBA" id="ARBA00004496"/>
    </source>
</evidence>
<dbReference type="AlphaFoldDB" id="A0A915EUB2"/>
<organism evidence="17 18">
    <name type="scientific">Ditylenchus dipsaci</name>
    <dbReference type="NCBI Taxonomy" id="166011"/>
    <lineage>
        <taxon>Eukaryota</taxon>
        <taxon>Metazoa</taxon>
        <taxon>Ecdysozoa</taxon>
        <taxon>Nematoda</taxon>
        <taxon>Chromadorea</taxon>
        <taxon>Rhabditida</taxon>
        <taxon>Tylenchina</taxon>
        <taxon>Tylenchomorpha</taxon>
        <taxon>Sphaerularioidea</taxon>
        <taxon>Anguinidae</taxon>
        <taxon>Anguininae</taxon>
        <taxon>Ditylenchus</taxon>
    </lineage>
</organism>
<dbReference type="FunFam" id="2.60.40.1730:FF:000002">
    <property type="entry name" value="Aminopeptidase"/>
    <property type="match status" value="1"/>
</dbReference>
<dbReference type="SUPFAM" id="SSF63737">
    <property type="entry name" value="Leukotriene A4 hydrolase N-terminal domain"/>
    <property type="match status" value="1"/>
</dbReference>
<dbReference type="WBParaSite" id="jg960">
    <property type="protein sequence ID" value="jg960"/>
    <property type="gene ID" value="jg960"/>
</dbReference>
<dbReference type="Pfam" id="PF17900">
    <property type="entry name" value="Peptidase_M1_N"/>
    <property type="match status" value="1"/>
</dbReference>
<evidence type="ECO:0000259" key="15">
    <source>
        <dbReference type="Pfam" id="PF11838"/>
    </source>
</evidence>
<name>A0A915EUB2_9BILA</name>
<dbReference type="GO" id="GO:0016020">
    <property type="term" value="C:membrane"/>
    <property type="evidence" value="ECO:0007669"/>
    <property type="project" value="TreeGrafter"/>
</dbReference>
<dbReference type="GO" id="GO:0070006">
    <property type="term" value="F:metalloaminopeptidase activity"/>
    <property type="evidence" value="ECO:0007669"/>
    <property type="project" value="TreeGrafter"/>
</dbReference>
<evidence type="ECO:0000313" key="18">
    <source>
        <dbReference type="WBParaSite" id="jg960"/>
    </source>
</evidence>
<dbReference type="Pfam" id="PF01433">
    <property type="entry name" value="Peptidase_M1"/>
    <property type="match status" value="2"/>
</dbReference>
<dbReference type="GO" id="GO:0005737">
    <property type="term" value="C:cytoplasm"/>
    <property type="evidence" value="ECO:0007669"/>
    <property type="project" value="UniProtKB-SubCell"/>
</dbReference>
<reference evidence="18" key="1">
    <citation type="submission" date="2022-11" db="UniProtKB">
        <authorList>
            <consortium name="WormBaseParasite"/>
        </authorList>
    </citation>
    <scope>IDENTIFICATION</scope>
</reference>
<dbReference type="Gene3D" id="1.10.390.10">
    <property type="entry name" value="Neutral Protease Domain 2"/>
    <property type="match status" value="1"/>
</dbReference>
<evidence type="ECO:0000256" key="9">
    <source>
        <dbReference type="ARBA" id="ARBA00023049"/>
    </source>
</evidence>
<dbReference type="InterPro" id="IPR014782">
    <property type="entry name" value="Peptidase_M1_dom"/>
</dbReference>
<keyword evidence="9 13" id="KW-0482">Metalloprotease</keyword>
<dbReference type="InterPro" id="IPR001930">
    <property type="entry name" value="Peptidase_M1"/>
</dbReference>
<evidence type="ECO:0000256" key="6">
    <source>
        <dbReference type="ARBA" id="ARBA00022723"/>
    </source>
</evidence>
<evidence type="ECO:0000313" key="17">
    <source>
        <dbReference type="Proteomes" id="UP000887574"/>
    </source>
</evidence>
<keyword evidence="5 13" id="KW-0645">Protease</keyword>
<dbReference type="GO" id="GO:0006508">
    <property type="term" value="P:proteolysis"/>
    <property type="evidence" value="ECO:0007669"/>
    <property type="project" value="UniProtKB-KW"/>
</dbReference>
<dbReference type="Proteomes" id="UP000887574">
    <property type="component" value="Unplaced"/>
</dbReference>
<dbReference type="GO" id="GO:0042277">
    <property type="term" value="F:peptide binding"/>
    <property type="evidence" value="ECO:0007669"/>
    <property type="project" value="TreeGrafter"/>
</dbReference>
<keyword evidence="6 11" id="KW-0479">Metal-binding</keyword>
<sequence length="885" mass="99953">MLWHLDQMIDIPKTINVYHFRKRSTIPLFARIIHTSSRLLSTSLIKMTEDVFSKLPELAKPSVYDLYLKPCLKTFECVGQSTIHLDITQKTDYLRLHCNEIEIKTAALELSDGNGITQNLKLEFDNKWTLLTVRLPKELAPQKAKLSFNFVGQLNNKMQGFSRSSYNDEAGNEKFMASTQFESTYARSAFPCWDEPEYKAVFNVSLEVDEQYTALSNMNVIDEQKLDGGKKVVKFATTPIMSTYLVAFAVGNFEYIQKNTEGGIDVRVYTIPGKKNQGQFALDLAAKFLDYYSEWFGIPCPLPKCDLIAIPDFSMGAMENWGLVTYREIALNGGLIWLKEGFASFMEYVAVAKMCPEFNIWLIFLKDEVTSGWALDSMRSSHPIEVAINNPNELDEIYDSITYAKSNSMNRMLCNYLTEPVFQKGLRNYLKKFQYKNAQTTDLWNALAEASGQDINTIMSSWTKQMGYPLVTVDQQIDGEKRILKLKQARFISDGGADELNSIWQVPIEVISASDPSTPISKLLFTKSEDVLTVDGVKPTDWIKLNAGTSGFYRVQYSDKMLTALLPAVQSKEMLVADRFGLAEDLFALVESGKIPSSQFLKFVAASSNEDEYIVWSALDCGISALSNVFMHHGDKAISDRFDSYIVKCLEPVAQRLGWEPQKNEGSQTGLLRALTLGRLAKAGHQPTIETAMNKFNEHVSNGVELNPDLRGVIFGCVGRSNKKEEIAKLQKIFKTCNFGEVERSCIVTMSQCSDQGLLEDVYKWGVNDGNIRAQDLPTLFAGSHASKNGQDYIWTFFKQNIKLLLEKFGSTNSILFQRVLKFTVNSQCSEAVAKDVESFYKANFDEHNLKVLDRPIKQILESIRLNEKLLKNNVEDVKSFLESA</sequence>
<feature type="site" description="Transition state stabilizer" evidence="12">
    <location>
        <position position="403"/>
    </location>
</feature>
<comment type="catalytic activity">
    <reaction evidence="10">
        <text>Release of an N-terminal amino acid, preferentially alanine, from a wide range of peptides, amides and arylamides.</text>
        <dbReference type="EC" id="3.4.11.14"/>
    </reaction>
</comment>
<feature type="binding site" evidence="11">
    <location>
        <position position="340"/>
    </location>
    <ligand>
        <name>Zn(2+)</name>
        <dbReference type="ChEBI" id="CHEBI:29105"/>
        <note>catalytic</note>
    </ligand>
</feature>
<feature type="domain" description="Aminopeptidase N-like N-terminal" evidence="16">
    <location>
        <begin position="60"/>
        <end position="245"/>
    </location>
</feature>
<dbReference type="PRINTS" id="PR00756">
    <property type="entry name" value="ALADIPTASE"/>
</dbReference>
<keyword evidence="8 11" id="KW-0862">Zinc</keyword>
<keyword evidence="17" id="KW-1185">Reference proteome</keyword>
<evidence type="ECO:0000259" key="14">
    <source>
        <dbReference type="Pfam" id="PF01433"/>
    </source>
</evidence>
<dbReference type="FunFam" id="2.60.40.1910:FF:000002">
    <property type="entry name" value="Aminopeptidase"/>
    <property type="match status" value="1"/>
</dbReference>
<evidence type="ECO:0000256" key="3">
    <source>
        <dbReference type="ARBA" id="ARBA00022438"/>
    </source>
</evidence>
<proteinExistence type="inferred from homology"/>
<dbReference type="Gene3D" id="2.60.40.1730">
    <property type="entry name" value="tricorn interacting facor f3 domain"/>
    <property type="match status" value="1"/>
</dbReference>
<keyword evidence="4" id="KW-0963">Cytoplasm</keyword>
<comment type="similarity">
    <text evidence="2 13">Belongs to the peptidase M1 family.</text>
</comment>
<feature type="domain" description="Peptidase M1 membrane alanine aminopeptidase" evidence="14">
    <location>
        <begin position="280"/>
        <end position="331"/>
    </location>
</feature>
<feature type="domain" description="Peptidase M1 membrane alanine aminopeptidase" evidence="14">
    <location>
        <begin position="336"/>
        <end position="462"/>
    </location>
</feature>
<dbReference type="Gene3D" id="3.30.2010.30">
    <property type="match status" value="1"/>
</dbReference>
<evidence type="ECO:0000259" key="16">
    <source>
        <dbReference type="Pfam" id="PF17900"/>
    </source>
</evidence>
<evidence type="ECO:0000256" key="11">
    <source>
        <dbReference type="PIRSR" id="PIRSR634016-3"/>
    </source>
</evidence>
<evidence type="ECO:0000256" key="8">
    <source>
        <dbReference type="ARBA" id="ARBA00022833"/>
    </source>
</evidence>
<dbReference type="Gene3D" id="1.25.50.20">
    <property type="match status" value="1"/>
</dbReference>
<dbReference type="InterPro" id="IPR034016">
    <property type="entry name" value="M1_APN-typ"/>
</dbReference>
<evidence type="ECO:0000256" key="2">
    <source>
        <dbReference type="ARBA" id="ARBA00010136"/>
    </source>
</evidence>
<dbReference type="Pfam" id="PF11838">
    <property type="entry name" value="ERAP1_C"/>
    <property type="match status" value="1"/>
</dbReference>
<dbReference type="InterPro" id="IPR042097">
    <property type="entry name" value="Aminopeptidase_N-like_N_sf"/>
</dbReference>
<evidence type="ECO:0000256" key="4">
    <source>
        <dbReference type="ARBA" id="ARBA00022490"/>
    </source>
</evidence>